<dbReference type="AlphaFoldDB" id="A0A0N4WZR5"/>
<organism evidence="4">
    <name type="scientific">Haemonchus placei</name>
    <name type="common">Barber's pole worm</name>
    <dbReference type="NCBI Taxonomy" id="6290"/>
    <lineage>
        <taxon>Eukaryota</taxon>
        <taxon>Metazoa</taxon>
        <taxon>Ecdysozoa</taxon>
        <taxon>Nematoda</taxon>
        <taxon>Chromadorea</taxon>
        <taxon>Rhabditida</taxon>
        <taxon>Rhabditina</taxon>
        <taxon>Rhabditomorpha</taxon>
        <taxon>Strongyloidea</taxon>
        <taxon>Trichostrongylidae</taxon>
        <taxon>Haemonchus</taxon>
    </lineage>
</organism>
<dbReference type="Proteomes" id="UP000268014">
    <property type="component" value="Unassembled WGS sequence"/>
</dbReference>
<keyword evidence="3" id="KW-1185">Reference proteome</keyword>
<accession>A0A0N4WZR5</accession>
<reference evidence="4" key="1">
    <citation type="submission" date="2017-02" db="UniProtKB">
        <authorList>
            <consortium name="WormBaseParasite"/>
        </authorList>
    </citation>
    <scope>IDENTIFICATION</scope>
</reference>
<evidence type="ECO:0000313" key="3">
    <source>
        <dbReference type="Proteomes" id="UP000268014"/>
    </source>
</evidence>
<evidence type="ECO:0000313" key="4">
    <source>
        <dbReference type="WBParaSite" id="HPLM_0001745301-mRNA-1"/>
    </source>
</evidence>
<protein>
    <submittedName>
        <fullName evidence="4">PLAT domain-containing protein</fullName>
    </submittedName>
</protein>
<proteinExistence type="predicted"/>
<reference evidence="2 3" key="2">
    <citation type="submission" date="2018-11" db="EMBL/GenBank/DDBJ databases">
        <authorList>
            <consortium name="Pathogen Informatics"/>
        </authorList>
    </citation>
    <scope>NUCLEOTIDE SEQUENCE [LARGE SCALE GENOMIC DNA]</scope>
    <source>
        <strain evidence="2 3">MHpl1</strain>
    </source>
</reference>
<dbReference type="WBParaSite" id="HPLM_0001745301-mRNA-1">
    <property type="protein sequence ID" value="HPLM_0001745301-mRNA-1"/>
    <property type="gene ID" value="HPLM_0001745301"/>
</dbReference>
<evidence type="ECO:0000256" key="1">
    <source>
        <dbReference type="SAM" id="MobiDB-lite"/>
    </source>
</evidence>
<gene>
    <name evidence="2" type="ORF">HPLM_LOCUS17445</name>
</gene>
<feature type="region of interest" description="Disordered" evidence="1">
    <location>
        <begin position="1"/>
        <end position="35"/>
    </location>
</feature>
<evidence type="ECO:0000313" key="2">
    <source>
        <dbReference type="EMBL" id="VDO65168.1"/>
    </source>
</evidence>
<name>A0A0N4WZR5_HAEPC</name>
<sequence length="142" mass="16123">MNALSTNLYTDERSEREKKKKKRIRNASSKADDGLQSTSTNGVFLLFNVQQFGNLRTVFGACETHKFVPEGLQGEIHPGVQELFLCNNWARGLPDSKKSKFRICTSTCGTFLLGGRAAHIQWWSDAFIRRKVVQCLIKPKSW</sequence>
<dbReference type="EMBL" id="UZAF01019971">
    <property type="protein sequence ID" value="VDO65168.1"/>
    <property type="molecule type" value="Genomic_DNA"/>
</dbReference>